<gene>
    <name evidence="2" type="ORF">Sradi_0008300</name>
</gene>
<evidence type="ECO:0000313" key="2">
    <source>
        <dbReference type="EMBL" id="KAL0440694.1"/>
    </source>
</evidence>
<proteinExistence type="predicted"/>
<organism evidence="2">
    <name type="scientific">Sesamum radiatum</name>
    <name type="common">Black benniseed</name>
    <dbReference type="NCBI Taxonomy" id="300843"/>
    <lineage>
        <taxon>Eukaryota</taxon>
        <taxon>Viridiplantae</taxon>
        <taxon>Streptophyta</taxon>
        <taxon>Embryophyta</taxon>
        <taxon>Tracheophyta</taxon>
        <taxon>Spermatophyta</taxon>
        <taxon>Magnoliopsida</taxon>
        <taxon>eudicotyledons</taxon>
        <taxon>Gunneridae</taxon>
        <taxon>Pentapetalae</taxon>
        <taxon>asterids</taxon>
        <taxon>lamiids</taxon>
        <taxon>Lamiales</taxon>
        <taxon>Pedaliaceae</taxon>
        <taxon>Sesamum</taxon>
    </lineage>
</organism>
<comment type="caution">
    <text evidence="2">The sequence shown here is derived from an EMBL/GenBank/DDBJ whole genome shotgun (WGS) entry which is preliminary data.</text>
</comment>
<evidence type="ECO:0000256" key="1">
    <source>
        <dbReference type="SAM" id="MobiDB-lite"/>
    </source>
</evidence>
<dbReference type="EMBL" id="JACGWJ010000001">
    <property type="protein sequence ID" value="KAL0440694.1"/>
    <property type="molecule type" value="Genomic_DNA"/>
</dbReference>
<feature type="compositionally biased region" description="Low complexity" evidence="1">
    <location>
        <begin position="1"/>
        <end position="22"/>
    </location>
</feature>
<sequence>MDSHNSPSSLTHTKPKTPTTSHNYPTTADDEDAVDEGDPDAGDEEQGTEIGVGGRS</sequence>
<feature type="region of interest" description="Disordered" evidence="1">
    <location>
        <begin position="1"/>
        <end position="56"/>
    </location>
</feature>
<reference evidence="2" key="2">
    <citation type="journal article" date="2024" name="Plant">
        <title>Genomic evolution and insights into agronomic trait innovations of Sesamum species.</title>
        <authorList>
            <person name="Miao H."/>
            <person name="Wang L."/>
            <person name="Qu L."/>
            <person name="Liu H."/>
            <person name="Sun Y."/>
            <person name="Le M."/>
            <person name="Wang Q."/>
            <person name="Wei S."/>
            <person name="Zheng Y."/>
            <person name="Lin W."/>
            <person name="Duan Y."/>
            <person name="Cao H."/>
            <person name="Xiong S."/>
            <person name="Wang X."/>
            <person name="Wei L."/>
            <person name="Li C."/>
            <person name="Ma Q."/>
            <person name="Ju M."/>
            <person name="Zhao R."/>
            <person name="Li G."/>
            <person name="Mu C."/>
            <person name="Tian Q."/>
            <person name="Mei H."/>
            <person name="Zhang T."/>
            <person name="Gao T."/>
            <person name="Zhang H."/>
        </authorList>
    </citation>
    <scope>NUCLEOTIDE SEQUENCE</scope>
    <source>
        <strain evidence="2">G02</strain>
    </source>
</reference>
<name>A0AAW2WFV1_SESRA</name>
<reference evidence="2" key="1">
    <citation type="submission" date="2020-06" db="EMBL/GenBank/DDBJ databases">
        <authorList>
            <person name="Li T."/>
            <person name="Hu X."/>
            <person name="Zhang T."/>
            <person name="Song X."/>
            <person name="Zhang H."/>
            <person name="Dai N."/>
            <person name="Sheng W."/>
            <person name="Hou X."/>
            <person name="Wei L."/>
        </authorList>
    </citation>
    <scope>NUCLEOTIDE SEQUENCE</scope>
    <source>
        <strain evidence="2">G02</strain>
        <tissue evidence="2">Leaf</tissue>
    </source>
</reference>
<dbReference type="AlphaFoldDB" id="A0AAW2WFV1"/>
<accession>A0AAW2WFV1</accession>
<feature type="compositionally biased region" description="Acidic residues" evidence="1">
    <location>
        <begin position="28"/>
        <end position="47"/>
    </location>
</feature>
<protein>
    <submittedName>
        <fullName evidence="2">Uncharacterized protein</fullName>
    </submittedName>
</protein>